<dbReference type="PANTHER" id="PTHR47159">
    <property type="entry name" value="PROTEIN CBG07705-RELATED"/>
    <property type="match status" value="1"/>
</dbReference>
<evidence type="ECO:0000313" key="1">
    <source>
        <dbReference type="EMBL" id="VDK26480.1"/>
    </source>
</evidence>
<accession>A0A0M3JF90</accession>
<sequence>MKASLSVEDQERVDKLRQLVQQNLTDYYDTDFNLLRWLQGYEGATLEEVAAKLNNHLKARRSLWNLDEFLKQPRNHPVHYHWMYGITGQSGVVDNGIVNFEPVSGSYFSSNGRSFLFCFR</sequence>
<protein>
    <submittedName>
        <fullName evidence="3">SMI1/KNR4 family protein</fullName>
    </submittedName>
</protein>
<reference evidence="3" key="1">
    <citation type="submission" date="2017-02" db="UniProtKB">
        <authorList>
            <consortium name="WormBaseParasite"/>
        </authorList>
    </citation>
    <scope>IDENTIFICATION</scope>
</reference>
<evidence type="ECO:0000313" key="2">
    <source>
        <dbReference type="Proteomes" id="UP000267096"/>
    </source>
</evidence>
<dbReference type="Proteomes" id="UP000267096">
    <property type="component" value="Unassembled WGS sequence"/>
</dbReference>
<dbReference type="PANTHER" id="PTHR47159:SF5">
    <property type="entry name" value="CRAL-TRIO DOMAIN-CONTAINING PROTEIN"/>
    <property type="match status" value="1"/>
</dbReference>
<dbReference type="WBParaSite" id="ASIM_0000629001-mRNA-1">
    <property type="protein sequence ID" value="ASIM_0000629001-mRNA-1"/>
    <property type="gene ID" value="ASIM_0000629001"/>
</dbReference>
<name>A0A0M3JF90_ANISI</name>
<proteinExistence type="predicted"/>
<reference evidence="1 2" key="2">
    <citation type="submission" date="2018-11" db="EMBL/GenBank/DDBJ databases">
        <authorList>
            <consortium name="Pathogen Informatics"/>
        </authorList>
    </citation>
    <scope>NUCLEOTIDE SEQUENCE [LARGE SCALE GENOMIC DNA]</scope>
</reference>
<dbReference type="OrthoDB" id="1434354at2759"/>
<organism evidence="3">
    <name type="scientific">Anisakis simplex</name>
    <name type="common">Herring worm</name>
    <dbReference type="NCBI Taxonomy" id="6269"/>
    <lineage>
        <taxon>Eukaryota</taxon>
        <taxon>Metazoa</taxon>
        <taxon>Ecdysozoa</taxon>
        <taxon>Nematoda</taxon>
        <taxon>Chromadorea</taxon>
        <taxon>Rhabditida</taxon>
        <taxon>Spirurina</taxon>
        <taxon>Ascaridomorpha</taxon>
        <taxon>Ascaridoidea</taxon>
        <taxon>Anisakidae</taxon>
        <taxon>Anisakis</taxon>
        <taxon>Anisakis simplex complex</taxon>
    </lineage>
</organism>
<dbReference type="Gene3D" id="3.40.525.10">
    <property type="entry name" value="CRAL-TRIO lipid binding domain"/>
    <property type="match status" value="1"/>
</dbReference>
<evidence type="ECO:0000313" key="3">
    <source>
        <dbReference type="WBParaSite" id="ASIM_0000629001-mRNA-1"/>
    </source>
</evidence>
<dbReference type="AlphaFoldDB" id="A0A0M3JF90"/>
<dbReference type="EMBL" id="UYRR01012704">
    <property type="protein sequence ID" value="VDK26480.1"/>
    <property type="molecule type" value="Genomic_DNA"/>
</dbReference>
<keyword evidence="2" id="KW-1185">Reference proteome</keyword>
<dbReference type="InterPro" id="IPR036865">
    <property type="entry name" value="CRAL-TRIO_dom_sf"/>
</dbReference>
<gene>
    <name evidence="1" type="ORF">ASIM_LOCUS6072</name>
</gene>
<dbReference type="InterPro" id="IPR053302">
    <property type="entry name" value="CRAL-TRIO_domain"/>
</dbReference>